<evidence type="ECO:0000313" key="3">
    <source>
        <dbReference type="Proteomes" id="UP001218188"/>
    </source>
</evidence>
<dbReference type="Proteomes" id="UP001218188">
    <property type="component" value="Unassembled WGS sequence"/>
</dbReference>
<protein>
    <submittedName>
        <fullName evidence="2">Uncharacterized protein</fullName>
    </submittedName>
</protein>
<organism evidence="2 3">
    <name type="scientific">Mycena alexandri</name>
    <dbReference type="NCBI Taxonomy" id="1745969"/>
    <lineage>
        <taxon>Eukaryota</taxon>
        <taxon>Fungi</taxon>
        <taxon>Dikarya</taxon>
        <taxon>Basidiomycota</taxon>
        <taxon>Agaricomycotina</taxon>
        <taxon>Agaricomycetes</taxon>
        <taxon>Agaricomycetidae</taxon>
        <taxon>Agaricales</taxon>
        <taxon>Marasmiineae</taxon>
        <taxon>Mycenaceae</taxon>
        <taxon>Mycena</taxon>
    </lineage>
</organism>
<dbReference type="EMBL" id="JARJCM010000083">
    <property type="protein sequence ID" value="KAJ7031210.1"/>
    <property type="molecule type" value="Genomic_DNA"/>
</dbReference>
<dbReference type="AlphaFoldDB" id="A0AAD6SRL3"/>
<name>A0AAD6SRL3_9AGAR</name>
<evidence type="ECO:0000256" key="1">
    <source>
        <dbReference type="SAM" id="Phobius"/>
    </source>
</evidence>
<reference evidence="2" key="1">
    <citation type="submission" date="2023-03" db="EMBL/GenBank/DDBJ databases">
        <title>Massive genome expansion in bonnet fungi (Mycena s.s.) driven by repeated elements and novel gene families across ecological guilds.</title>
        <authorList>
            <consortium name="Lawrence Berkeley National Laboratory"/>
            <person name="Harder C.B."/>
            <person name="Miyauchi S."/>
            <person name="Viragh M."/>
            <person name="Kuo A."/>
            <person name="Thoen E."/>
            <person name="Andreopoulos B."/>
            <person name="Lu D."/>
            <person name="Skrede I."/>
            <person name="Drula E."/>
            <person name="Henrissat B."/>
            <person name="Morin E."/>
            <person name="Kohler A."/>
            <person name="Barry K."/>
            <person name="LaButti K."/>
            <person name="Morin E."/>
            <person name="Salamov A."/>
            <person name="Lipzen A."/>
            <person name="Mereny Z."/>
            <person name="Hegedus B."/>
            <person name="Baldrian P."/>
            <person name="Stursova M."/>
            <person name="Weitz H."/>
            <person name="Taylor A."/>
            <person name="Grigoriev I.V."/>
            <person name="Nagy L.G."/>
            <person name="Martin F."/>
            <person name="Kauserud H."/>
        </authorList>
    </citation>
    <scope>NUCLEOTIDE SEQUENCE</scope>
    <source>
        <strain evidence="2">CBHHK200</strain>
    </source>
</reference>
<accession>A0AAD6SRL3</accession>
<keyword evidence="1" id="KW-0472">Membrane</keyword>
<comment type="caution">
    <text evidence="2">The sequence shown here is derived from an EMBL/GenBank/DDBJ whole genome shotgun (WGS) entry which is preliminary data.</text>
</comment>
<gene>
    <name evidence="2" type="ORF">C8F04DRAFT_705163</name>
</gene>
<feature type="transmembrane region" description="Helical" evidence="1">
    <location>
        <begin position="15"/>
        <end position="42"/>
    </location>
</feature>
<evidence type="ECO:0000313" key="2">
    <source>
        <dbReference type="EMBL" id="KAJ7031210.1"/>
    </source>
</evidence>
<keyword evidence="3" id="KW-1185">Reference proteome</keyword>
<proteinExistence type="predicted"/>
<keyword evidence="1" id="KW-1133">Transmembrane helix</keyword>
<keyword evidence="1" id="KW-0812">Transmembrane</keyword>
<sequence length="95" mass="10717">MRGRRLVWALEGDLFWVFIFCVSFLLTSRFVVSVMCAGGGIVRGARVLALARSFPSETPSPSWSCFQKHSTRNCRATVSCTATLCPQRTHPHLWR</sequence>